<keyword evidence="9" id="KW-1185">Reference proteome</keyword>
<evidence type="ECO:0000313" key="9">
    <source>
        <dbReference type="Proteomes" id="UP000305887"/>
    </source>
</evidence>
<comment type="similarity">
    <text evidence="2 6">Belongs to the zinc-containing alcohol dehydrogenase family.</text>
</comment>
<protein>
    <submittedName>
        <fullName evidence="8">Zinc-binding dehydrogenase</fullName>
    </submittedName>
</protein>
<dbReference type="PROSITE" id="PS00059">
    <property type="entry name" value="ADH_ZINC"/>
    <property type="match status" value="1"/>
</dbReference>
<evidence type="ECO:0000256" key="4">
    <source>
        <dbReference type="ARBA" id="ARBA00022833"/>
    </source>
</evidence>
<dbReference type="InterPro" id="IPR011032">
    <property type="entry name" value="GroES-like_sf"/>
</dbReference>
<dbReference type="InterPro" id="IPR036291">
    <property type="entry name" value="NAD(P)-bd_dom_sf"/>
</dbReference>
<proteinExistence type="inferred from homology"/>
<comment type="cofactor">
    <cofactor evidence="1 6">
        <name>Zn(2+)</name>
        <dbReference type="ChEBI" id="CHEBI:29105"/>
    </cofactor>
</comment>
<gene>
    <name evidence="8" type="ORF">FHG66_16285</name>
</gene>
<dbReference type="Pfam" id="PF08240">
    <property type="entry name" value="ADH_N"/>
    <property type="match status" value="1"/>
</dbReference>
<evidence type="ECO:0000256" key="3">
    <source>
        <dbReference type="ARBA" id="ARBA00022723"/>
    </source>
</evidence>
<dbReference type="SMART" id="SM00829">
    <property type="entry name" value="PKS_ER"/>
    <property type="match status" value="1"/>
</dbReference>
<dbReference type="Pfam" id="PF00107">
    <property type="entry name" value="ADH_zinc_N"/>
    <property type="match status" value="1"/>
</dbReference>
<dbReference type="GO" id="GO:0008270">
    <property type="term" value="F:zinc ion binding"/>
    <property type="evidence" value="ECO:0007669"/>
    <property type="project" value="InterPro"/>
</dbReference>
<dbReference type="GO" id="GO:0016616">
    <property type="term" value="F:oxidoreductase activity, acting on the CH-OH group of donors, NAD or NADP as acceptor"/>
    <property type="evidence" value="ECO:0007669"/>
    <property type="project" value="UniProtKB-ARBA"/>
</dbReference>
<keyword evidence="5" id="KW-0560">Oxidoreductase</keyword>
<dbReference type="InterPro" id="IPR013149">
    <property type="entry name" value="ADH-like_C"/>
</dbReference>
<dbReference type="EMBL" id="VDFU01000024">
    <property type="protein sequence ID" value="TNC47604.1"/>
    <property type="molecule type" value="Genomic_DNA"/>
</dbReference>
<keyword evidence="4 6" id="KW-0862">Zinc</keyword>
<dbReference type="PANTHER" id="PTHR43161:SF23">
    <property type="entry name" value="(R,R)-BUTANEDIOL DEHYDROGENASE-RELATED"/>
    <property type="match status" value="1"/>
</dbReference>
<sequence>MKAAIFDAVGQPLRVGDMREPEPGPDEVVLRVAACGICGSDLHMTEDPTAFGIGQGTVLGHEFAGEVVAAGTEVTSLVLGDRVAVAPMWGCGTCESCRRGDPAWCPRMRLIGGGYAEFAVVAARQCRKLPDDLPTAEGALAEPVAVGLHAVNRADMSPGDRVLILGAGPIGLTVAFWARRLGAGAVILADLNRHQAGRAAAMGATGFAISGPGLAEDFAAQAGGMPDIVFECVGKRGLIDQAIRLVRVHGTVVGVGLCVGGDTWDPFAALSKEVRITMSAFFNMPEFATAIDALGPGRFRPQALITDRIGFGRVPDTFEALRHRTSQCKVLIQADAA</sequence>
<dbReference type="OrthoDB" id="5295340at2"/>
<comment type="caution">
    <text evidence="8">The sequence shown here is derived from an EMBL/GenBank/DDBJ whole genome shotgun (WGS) entry which is preliminary data.</text>
</comment>
<dbReference type="InterPro" id="IPR002328">
    <property type="entry name" value="ADH_Zn_CS"/>
</dbReference>
<name>A0A5C4MSZ1_9RHOB</name>
<dbReference type="SUPFAM" id="SSF50129">
    <property type="entry name" value="GroES-like"/>
    <property type="match status" value="1"/>
</dbReference>
<feature type="domain" description="Enoyl reductase (ER)" evidence="7">
    <location>
        <begin position="10"/>
        <end position="332"/>
    </location>
</feature>
<accession>A0A5C4MSZ1</accession>
<dbReference type="RefSeq" id="WP_139078115.1">
    <property type="nucleotide sequence ID" value="NZ_VDFU01000024.1"/>
</dbReference>
<dbReference type="Gene3D" id="3.40.50.720">
    <property type="entry name" value="NAD(P)-binding Rossmann-like Domain"/>
    <property type="match status" value="1"/>
</dbReference>
<evidence type="ECO:0000256" key="6">
    <source>
        <dbReference type="RuleBase" id="RU361277"/>
    </source>
</evidence>
<evidence type="ECO:0000256" key="2">
    <source>
        <dbReference type="ARBA" id="ARBA00008072"/>
    </source>
</evidence>
<dbReference type="Gene3D" id="3.90.180.10">
    <property type="entry name" value="Medium-chain alcohol dehydrogenases, catalytic domain"/>
    <property type="match status" value="1"/>
</dbReference>
<dbReference type="Proteomes" id="UP000305887">
    <property type="component" value="Unassembled WGS sequence"/>
</dbReference>
<dbReference type="PRINTS" id="PR00420">
    <property type="entry name" value="RNGMNOXGNASE"/>
</dbReference>
<dbReference type="PANTHER" id="PTHR43161">
    <property type="entry name" value="SORBITOL DEHYDROGENASE"/>
    <property type="match status" value="1"/>
</dbReference>
<keyword evidence="3 6" id="KW-0479">Metal-binding</keyword>
<reference evidence="8 9" key="1">
    <citation type="submission" date="2019-06" db="EMBL/GenBank/DDBJ databases">
        <title>YIM 131921 draft genome.</title>
        <authorList>
            <person name="Jiang L."/>
        </authorList>
    </citation>
    <scope>NUCLEOTIDE SEQUENCE [LARGE SCALE GENOMIC DNA]</scope>
    <source>
        <strain evidence="8 9">YIM 131921</strain>
    </source>
</reference>
<dbReference type="AlphaFoldDB" id="A0A5C4MSZ1"/>
<evidence type="ECO:0000256" key="1">
    <source>
        <dbReference type="ARBA" id="ARBA00001947"/>
    </source>
</evidence>
<evidence type="ECO:0000313" key="8">
    <source>
        <dbReference type="EMBL" id="TNC47604.1"/>
    </source>
</evidence>
<dbReference type="InterPro" id="IPR020843">
    <property type="entry name" value="ER"/>
</dbReference>
<dbReference type="InterPro" id="IPR013154">
    <property type="entry name" value="ADH-like_N"/>
</dbReference>
<evidence type="ECO:0000259" key="7">
    <source>
        <dbReference type="SMART" id="SM00829"/>
    </source>
</evidence>
<organism evidence="8 9">
    <name type="scientific">Rubellimicrobium rubrum</name>
    <dbReference type="NCBI Taxonomy" id="2585369"/>
    <lineage>
        <taxon>Bacteria</taxon>
        <taxon>Pseudomonadati</taxon>
        <taxon>Pseudomonadota</taxon>
        <taxon>Alphaproteobacteria</taxon>
        <taxon>Rhodobacterales</taxon>
        <taxon>Roseobacteraceae</taxon>
        <taxon>Rubellimicrobium</taxon>
    </lineage>
</organism>
<dbReference type="SUPFAM" id="SSF51735">
    <property type="entry name" value="NAD(P)-binding Rossmann-fold domains"/>
    <property type="match status" value="1"/>
</dbReference>
<evidence type="ECO:0000256" key="5">
    <source>
        <dbReference type="ARBA" id="ARBA00023002"/>
    </source>
</evidence>